<accession>A0AB39UNU0</accession>
<keyword evidence="2 3" id="KW-0460">Magnesium</keyword>
<dbReference type="InterPro" id="IPR000760">
    <property type="entry name" value="Inositol_monophosphatase-like"/>
</dbReference>
<dbReference type="InterPro" id="IPR030395">
    <property type="entry name" value="GP_PDE_dom"/>
</dbReference>
<dbReference type="RefSeq" id="WP_369341267.1">
    <property type="nucleotide sequence ID" value="NZ_CP129683.1"/>
</dbReference>
<gene>
    <name evidence="5" type="ORF">QN062_07835</name>
</gene>
<reference evidence="5" key="1">
    <citation type="submission" date="2023-07" db="EMBL/GenBank/DDBJ databases">
        <title>Bifidobacterium aquikefiriaerophilum sp. nov. and Bifidobacterium eccum sp. nov., isolated from water kefir.</title>
        <authorList>
            <person name="Breselge S."/>
            <person name="Bellassi P."/>
            <person name="Barcenilla C."/>
            <person name="Alvarez-Ordonez A."/>
            <person name="Morelli L."/>
            <person name="Cotter P.D."/>
        </authorList>
    </citation>
    <scope>NUCLEOTIDE SEQUENCE</scope>
    <source>
        <strain evidence="5">WK012_4_13</strain>
    </source>
</reference>
<feature type="binding site" evidence="3">
    <location>
        <position position="333"/>
    </location>
    <ligand>
        <name>Mg(2+)</name>
        <dbReference type="ChEBI" id="CHEBI:18420"/>
        <label>1</label>
        <note>catalytic</note>
    </ligand>
</feature>
<dbReference type="Gene3D" id="3.40.190.80">
    <property type="match status" value="1"/>
</dbReference>
<protein>
    <submittedName>
        <fullName evidence="5">Inositol monophosphatase family protein</fullName>
    </submittedName>
</protein>
<dbReference type="PRINTS" id="PR00377">
    <property type="entry name" value="IMPHPHTASES"/>
</dbReference>
<evidence type="ECO:0000313" key="5">
    <source>
        <dbReference type="EMBL" id="XDS50295.1"/>
    </source>
</evidence>
<keyword evidence="1 3" id="KW-0479">Metal-binding</keyword>
<name>A0AB39UNU0_9BIFI</name>
<dbReference type="PANTHER" id="PTHR46211">
    <property type="entry name" value="GLYCEROPHOSPHORYL DIESTER PHOSPHODIESTERASE"/>
    <property type="match status" value="1"/>
</dbReference>
<proteinExistence type="predicted"/>
<organism evidence="5">
    <name type="scientific">Bifidobacterium fermentum</name>
    <dbReference type="NCBI Taxonomy" id="3059035"/>
    <lineage>
        <taxon>Bacteria</taxon>
        <taxon>Bacillati</taxon>
        <taxon>Actinomycetota</taxon>
        <taxon>Actinomycetes</taxon>
        <taxon>Bifidobacteriales</taxon>
        <taxon>Bifidobacteriaceae</taxon>
        <taxon>Bifidobacterium</taxon>
    </lineage>
</organism>
<evidence type="ECO:0000259" key="4">
    <source>
        <dbReference type="PROSITE" id="PS51704"/>
    </source>
</evidence>
<dbReference type="SUPFAM" id="SSF56655">
    <property type="entry name" value="Carbohydrate phosphatase"/>
    <property type="match status" value="1"/>
</dbReference>
<dbReference type="PROSITE" id="PS00629">
    <property type="entry name" value="IMP_1"/>
    <property type="match status" value="1"/>
</dbReference>
<dbReference type="Gene3D" id="3.30.540.10">
    <property type="entry name" value="Fructose-1,6-Bisphosphatase, subunit A, domain 1"/>
    <property type="match status" value="1"/>
</dbReference>
<comment type="cofactor">
    <cofactor evidence="3">
        <name>Mg(2+)</name>
        <dbReference type="ChEBI" id="CHEBI:18420"/>
    </cofactor>
</comment>
<dbReference type="PANTHER" id="PTHR46211:SF1">
    <property type="entry name" value="GLYCEROPHOSPHODIESTER PHOSPHODIESTERASE, CYTOPLASMIC"/>
    <property type="match status" value="1"/>
</dbReference>
<feature type="domain" description="GP-PDE" evidence="4">
    <location>
        <begin position="7"/>
        <end position="233"/>
    </location>
</feature>
<evidence type="ECO:0000256" key="3">
    <source>
        <dbReference type="PIRSR" id="PIRSR600760-2"/>
    </source>
</evidence>
<evidence type="ECO:0000256" key="1">
    <source>
        <dbReference type="ARBA" id="ARBA00022723"/>
    </source>
</evidence>
<dbReference type="GO" id="GO:0008081">
    <property type="term" value="F:phosphoric diester hydrolase activity"/>
    <property type="evidence" value="ECO:0007669"/>
    <property type="project" value="InterPro"/>
</dbReference>
<dbReference type="EMBL" id="CP129683">
    <property type="protein sequence ID" value="XDS50295.1"/>
    <property type="molecule type" value="Genomic_DNA"/>
</dbReference>
<feature type="binding site" evidence="3">
    <location>
        <position position="332"/>
    </location>
    <ligand>
        <name>Mg(2+)</name>
        <dbReference type="ChEBI" id="CHEBI:18420"/>
        <label>1</label>
        <note>catalytic</note>
    </ligand>
</feature>
<dbReference type="InterPro" id="IPR020583">
    <property type="entry name" value="Inositol_monoP_metal-BS"/>
</dbReference>
<dbReference type="CDD" id="cd01637">
    <property type="entry name" value="IMPase_like"/>
    <property type="match status" value="1"/>
</dbReference>
<feature type="binding site" evidence="3">
    <location>
        <position position="330"/>
    </location>
    <ligand>
        <name>Mg(2+)</name>
        <dbReference type="ChEBI" id="CHEBI:18420"/>
        <label>1</label>
        <note>catalytic</note>
    </ligand>
</feature>
<dbReference type="GO" id="GO:0006629">
    <property type="term" value="P:lipid metabolic process"/>
    <property type="evidence" value="ECO:0007669"/>
    <property type="project" value="InterPro"/>
</dbReference>
<dbReference type="PROSITE" id="PS51704">
    <property type="entry name" value="GP_PDE"/>
    <property type="match status" value="1"/>
</dbReference>
<feature type="binding site" evidence="3">
    <location>
        <position position="463"/>
    </location>
    <ligand>
        <name>Mg(2+)</name>
        <dbReference type="ChEBI" id="CHEBI:18420"/>
        <label>1</label>
        <note>catalytic</note>
    </ligand>
</feature>
<dbReference type="Gene3D" id="3.20.20.190">
    <property type="entry name" value="Phosphatidylinositol (PI) phosphodiesterase"/>
    <property type="match status" value="1"/>
</dbReference>
<dbReference type="KEGG" id="bfk:QN062_07835"/>
<feature type="binding site" evidence="3">
    <location>
        <position position="314"/>
    </location>
    <ligand>
        <name>Mg(2+)</name>
        <dbReference type="ChEBI" id="CHEBI:18420"/>
        <label>1</label>
        <note>catalytic</note>
    </ligand>
</feature>
<evidence type="ECO:0000256" key="2">
    <source>
        <dbReference type="ARBA" id="ARBA00022842"/>
    </source>
</evidence>
<dbReference type="Pfam" id="PF03009">
    <property type="entry name" value="GDPD"/>
    <property type="match status" value="1"/>
</dbReference>
<dbReference type="InterPro" id="IPR017946">
    <property type="entry name" value="PLC-like_Pdiesterase_TIM-brl"/>
</dbReference>
<dbReference type="SUPFAM" id="SSF51695">
    <property type="entry name" value="PLC-like phosphodiesterases"/>
    <property type="match status" value="1"/>
</dbReference>
<sequence>MTISSTMRFAAHRGVHPDRLGIKENTLASVKSAIAAHADLVEIDVRCTRDGRVIVLHDPDLLRVWGDSRKVEDLGFDELRAMQGDPDSCVPTLEEVLNVIHDSGSRLLIDMDDERFAEPAYDVVKALGLNDEVEWCGKYQAMLDIRSLDREAFIWMPWRHAQAPDESEIEQLHPQMLNLPYLMVGSELVESAHALGLGVSCWTVDNTMQAAHLRSVGVDGITSNRMNAVRDALQLVDGNAQESVEEHDARARFIAGEIAAAAVETIQESNGQFRTNIHGKATPADLVTDLDGLIEQEVREALHAQFPETPVVGEEMGGNEPRQGDCWFLDPLDGTINYANAIPWFSFSLALVRNGDDPIVGAVIDPAGWRVITAQKNKGAWIGDRRITIPERSFDNAEDPVEGTIVSVELANNYAWPGLPGIFERLSKRFCTMRVPGTGTASVTGVALGRGVATLIGKFGTVDHFAAVLIVHEAGGVIMDETGKETLNPRNAGFLAARDRRCANAIIDVWHESLMRE</sequence>
<dbReference type="AlphaFoldDB" id="A0AB39UNU0"/>
<dbReference type="Pfam" id="PF00459">
    <property type="entry name" value="Inositol_P"/>
    <property type="match status" value="1"/>
</dbReference>
<dbReference type="GO" id="GO:0046872">
    <property type="term" value="F:metal ion binding"/>
    <property type="evidence" value="ECO:0007669"/>
    <property type="project" value="UniProtKB-KW"/>
</dbReference>